<reference evidence="2 3" key="1">
    <citation type="submission" date="2024-03" db="EMBL/GenBank/DDBJ databases">
        <title>Community enrichment and isolation of bacterial strains for fucoidan degradation.</title>
        <authorList>
            <person name="Sichert A."/>
        </authorList>
    </citation>
    <scope>NUCLEOTIDE SEQUENCE [LARGE SCALE GENOMIC DNA]</scope>
    <source>
        <strain evidence="2 3">AS62</strain>
    </source>
</reference>
<dbReference type="PANTHER" id="PTHR43628">
    <property type="entry name" value="ACTIVATOR OF C KINASE PROTEIN 1-RELATED"/>
    <property type="match status" value="1"/>
</dbReference>
<evidence type="ECO:0000256" key="1">
    <source>
        <dbReference type="SAM" id="SignalP"/>
    </source>
</evidence>
<dbReference type="Gene3D" id="1.25.40.10">
    <property type="entry name" value="Tetratricopeptide repeat domain"/>
    <property type="match status" value="2"/>
</dbReference>
<feature type="chain" id="PRO_5047417778" evidence="1">
    <location>
        <begin position="21"/>
        <end position="495"/>
    </location>
</feature>
<dbReference type="SMART" id="SM00671">
    <property type="entry name" value="SEL1"/>
    <property type="match status" value="7"/>
</dbReference>
<accession>A0ABU9T2I7</accession>
<comment type="caution">
    <text evidence="2">The sequence shown here is derived from an EMBL/GenBank/DDBJ whole genome shotgun (WGS) entry which is preliminary data.</text>
</comment>
<keyword evidence="1" id="KW-0732">Signal</keyword>
<feature type="signal peptide" evidence="1">
    <location>
        <begin position="1"/>
        <end position="20"/>
    </location>
</feature>
<dbReference type="InterPro" id="IPR052945">
    <property type="entry name" value="Mitotic_Regulator"/>
</dbReference>
<dbReference type="SUPFAM" id="SSF81901">
    <property type="entry name" value="HCP-like"/>
    <property type="match status" value="2"/>
</dbReference>
<proteinExistence type="predicted"/>
<sequence>MRRALCLAFFIWLGASQAPAQDNFDAHALNEAGKLALSSGDLATAARIFQQLTDADDPNGMNNLGLLYYTGQGVPKDPALAFSLYKRSADHPAMVKPQASYHTGMAYLIGEVVPRNVASALSYLERAATMDFGPAEYELGLLYLTEPTIADATKALRLFQSAAVHNSPAAAYEAGRMIATGQGTKADIGMAMDYLHVAADLGVPSAYYLLGLFAEWEYREGGPIDAALQWYEKAEAAGIMEAASRRWEMQNKGLPSYAKQAEYRLNRDDPVGAYPFLVKSCSNNETYGCYYQAVALADGRGTRQDRFTAISMFEKLCLDTANYGCREFARTALLMGGSAGAARNQKAQSIFRDECGTSDQSADACYSVALMSWDDSFGLRSEAVARQYAETSCQVRNANNEACQMQRHYQIQDSWKDFGQQNTSRKPSKPNFFEGLLYGLVVGAEQQSGSGNNAATQYGEAARQREAARTQFAIEAMRPGSRHYGSCPTVNSPGC</sequence>
<gene>
    <name evidence="2" type="ORF">WNY59_01955</name>
</gene>
<dbReference type="RefSeq" id="WP_342846451.1">
    <property type="nucleotide sequence ID" value="NZ_JBBMQO010000001.1"/>
</dbReference>
<evidence type="ECO:0000313" key="2">
    <source>
        <dbReference type="EMBL" id="MEM5500347.1"/>
    </source>
</evidence>
<dbReference type="PANTHER" id="PTHR43628:SF1">
    <property type="entry name" value="CHITIN SYNTHASE REGULATORY FACTOR 2-RELATED"/>
    <property type="match status" value="1"/>
</dbReference>
<name>A0ABU9T2I7_9HYPH</name>
<dbReference type="Proteomes" id="UP001477870">
    <property type="component" value="Unassembled WGS sequence"/>
</dbReference>
<dbReference type="InterPro" id="IPR006597">
    <property type="entry name" value="Sel1-like"/>
</dbReference>
<keyword evidence="3" id="KW-1185">Reference proteome</keyword>
<organism evidence="2 3">
    <name type="scientific">Ahrensia kielensis</name>
    <dbReference type="NCBI Taxonomy" id="76980"/>
    <lineage>
        <taxon>Bacteria</taxon>
        <taxon>Pseudomonadati</taxon>
        <taxon>Pseudomonadota</taxon>
        <taxon>Alphaproteobacteria</taxon>
        <taxon>Hyphomicrobiales</taxon>
        <taxon>Ahrensiaceae</taxon>
        <taxon>Ahrensia</taxon>
    </lineage>
</organism>
<evidence type="ECO:0000313" key="3">
    <source>
        <dbReference type="Proteomes" id="UP001477870"/>
    </source>
</evidence>
<dbReference type="InterPro" id="IPR011990">
    <property type="entry name" value="TPR-like_helical_dom_sf"/>
</dbReference>
<dbReference type="Pfam" id="PF08238">
    <property type="entry name" value="Sel1"/>
    <property type="match status" value="6"/>
</dbReference>
<protein>
    <submittedName>
        <fullName evidence="2">Tetratricopeptide repeat protein</fullName>
    </submittedName>
</protein>
<dbReference type="EMBL" id="JBBMQO010000001">
    <property type="protein sequence ID" value="MEM5500347.1"/>
    <property type="molecule type" value="Genomic_DNA"/>
</dbReference>